<gene>
    <name evidence="1" type="ORF">C4544_07395</name>
</gene>
<reference evidence="1 2" key="1">
    <citation type="journal article" date="2017" name="ISME J.">
        <title>Energy and carbon metabolisms in a deep terrestrial subsurface fluid microbial community.</title>
        <authorList>
            <person name="Momper L."/>
            <person name="Jungbluth S.P."/>
            <person name="Lee M.D."/>
            <person name="Amend J.P."/>
        </authorList>
    </citation>
    <scope>NUCLEOTIDE SEQUENCE [LARGE SCALE GENOMIC DNA]</scope>
    <source>
        <strain evidence="1">SURF_29</strain>
    </source>
</reference>
<protein>
    <submittedName>
        <fullName evidence="1">Uncharacterized protein</fullName>
    </submittedName>
</protein>
<dbReference type="Proteomes" id="UP000285655">
    <property type="component" value="Unassembled WGS sequence"/>
</dbReference>
<comment type="caution">
    <text evidence="1">The sequence shown here is derived from an EMBL/GenBank/DDBJ whole genome shotgun (WGS) entry which is preliminary data.</text>
</comment>
<sequence length="87" mass="9460">MFDWFTNYFLTLLREPVRVTGGKIPPYSGGPGVSPLQGAFIGGRDCTDNHLVTGDKILLFCAIHPFFWGGSSLAGICHGYHAMPALF</sequence>
<accession>A0A419D9Z5</accession>
<evidence type="ECO:0000313" key="2">
    <source>
        <dbReference type="Proteomes" id="UP000285655"/>
    </source>
</evidence>
<organism evidence="1 2">
    <name type="scientific">candidate division WS5 bacterium</name>
    <dbReference type="NCBI Taxonomy" id="2093353"/>
    <lineage>
        <taxon>Bacteria</taxon>
        <taxon>candidate division WS5</taxon>
    </lineage>
</organism>
<evidence type="ECO:0000313" key="1">
    <source>
        <dbReference type="EMBL" id="RJO59900.1"/>
    </source>
</evidence>
<dbReference type="EMBL" id="QZJW01000058">
    <property type="protein sequence ID" value="RJO59900.1"/>
    <property type="molecule type" value="Genomic_DNA"/>
</dbReference>
<name>A0A419D9Z5_9BACT</name>
<proteinExistence type="predicted"/>
<dbReference type="AlphaFoldDB" id="A0A419D9Z5"/>